<evidence type="ECO:0000256" key="12">
    <source>
        <dbReference type="ARBA" id="ARBA00023244"/>
    </source>
</evidence>
<keyword evidence="10 15" id="KW-0408">Iron</keyword>
<evidence type="ECO:0000256" key="13">
    <source>
        <dbReference type="ARBA" id="ARBA00024295"/>
    </source>
</evidence>
<comment type="subcellular location">
    <subcellularLocation>
        <location evidence="1 15">Cytoplasm</location>
    </subcellularLocation>
</comment>
<proteinExistence type="inferred from homology"/>
<reference evidence="19 20" key="1">
    <citation type="submission" date="2017-06" db="EMBL/GenBank/DDBJ databases">
        <authorList>
            <consortium name="Pathogen Informatics"/>
        </authorList>
    </citation>
    <scope>NUCLEOTIDE SEQUENCE [LARGE SCALE GENOMIC DNA]</scope>
    <source>
        <strain evidence="19 20">NCTC13490</strain>
    </source>
</reference>
<keyword evidence="8 15" id="KW-0479">Metal-binding</keyword>
<dbReference type="GO" id="GO:0006782">
    <property type="term" value="P:protoporphyrinogen IX biosynthetic process"/>
    <property type="evidence" value="ECO:0007669"/>
    <property type="project" value="UniProtKB-UniPathway"/>
</dbReference>
<feature type="binding site" evidence="16">
    <location>
        <position position="291"/>
    </location>
    <ligand>
        <name>S-adenosyl-L-methionine</name>
        <dbReference type="ChEBI" id="CHEBI:59789"/>
        <label>2</label>
    </ligand>
</feature>
<dbReference type="InterPro" id="IPR004558">
    <property type="entry name" value="Coprogen_oxidase_HemN"/>
</dbReference>
<evidence type="ECO:0000256" key="17">
    <source>
        <dbReference type="PIRSR" id="PIRSR000167-2"/>
    </source>
</evidence>
<evidence type="ECO:0000256" key="10">
    <source>
        <dbReference type="ARBA" id="ARBA00023004"/>
    </source>
</evidence>
<dbReference type="GO" id="GO:0005737">
    <property type="term" value="C:cytoplasm"/>
    <property type="evidence" value="ECO:0007669"/>
    <property type="project" value="UniProtKB-SubCell"/>
</dbReference>
<dbReference type="UniPathway" id="UPA00251">
    <property type="reaction ID" value="UER00323"/>
</dbReference>
<dbReference type="InterPro" id="IPR006638">
    <property type="entry name" value="Elp3/MiaA/NifB-like_rSAM"/>
</dbReference>
<keyword evidence="11 15" id="KW-0411">Iron-sulfur</keyword>
<keyword evidence="5 15" id="KW-0004">4Fe-4S</keyword>
<dbReference type="Pfam" id="PF04055">
    <property type="entry name" value="Radical_SAM"/>
    <property type="match status" value="1"/>
</dbReference>
<evidence type="ECO:0000256" key="15">
    <source>
        <dbReference type="PIRNR" id="PIRNR000167"/>
    </source>
</evidence>
<evidence type="ECO:0000256" key="11">
    <source>
        <dbReference type="ARBA" id="ARBA00023014"/>
    </source>
</evidence>
<evidence type="ECO:0000256" key="6">
    <source>
        <dbReference type="ARBA" id="ARBA00022490"/>
    </source>
</evidence>
<dbReference type="SFLD" id="SFLDS00029">
    <property type="entry name" value="Radical_SAM"/>
    <property type="match status" value="1"/>
</dbReference>
<feature type="binding site" evidence="16">
    <location>
        <position position="220"/>
    </location>
    <ligand>
        <name>S-adenosyl-L-methionine</name>
        <dbReference type="ChEBI" id="CHEBI:59789"/>
        <label>2</label>
    </ligand>
</feature>
<feature type="binding site" evidence="16">
    <location>
        <position position="96"/>
    </location>
    <ligand>
        <name>S-adenosyl-L-methionine</name>
        <dbReference type="ChEBI" id="CHEBI:59789"/>
        <label>1</label>
    </ligand>
</feature>
<feature type="binding site" evidence="17">
    <location>
        <position position="106"/>
    </location>
    <ligand>
        <name>[4Fe-4S] cluster</name>
        <dbReference type="ChEBI" id="CHEBI:49883"/>
        <note>4Fe-4S-S-AdoMet</note>
    </ligand>
</feature>
<dbReference type="Gene3D" id="3.80.30.20">
    <property type="entry name" value="tm_1862 like domain"/>
    <property type="match status" value="1"/>
</dbReference>
<feature type="binding site" evidence="16">
    <location>
        <position position="257"/>
    </location>
    <ligand>
        <name>S-adenosyl-L-methionine</name>
        <dbReference type="ChEBI" id="CHEBI:59789"/>
        <label>2</label>
    </ligand>
</feature>
<keyword evidence="20" id="KW-1185">Reference proteome</keyword>
<comment type="similarity">
    <text evidence="3 15">Belongs to the anaerobic coproporphyrinogen-III oxidase family.</text>
</comment>
<dbReference type="GO" id="GO:0004109">
    <property type="term" value="F:coproporphyrinogen oxidase activity"/>
    <property type="evidence" value="ECO:0007669"/>
    <property type="project" value="InterPro"/>
</dbReference>
<feature type="binding site" evidence="17">
    <location>
        <position position="109"/>
    </location>
    <ligand>
        <name>[4Fe-4S] cluster</name>
        <dbReference type="ChEBI" id="CHEBI:49883"/>
        <note>4Fe-4S-S-AdoMet</note>
    </ligand>
</feature>
<comment type="catalytic activity">
    <reaction evidence="14 15">
        <text>coproporphyrinogen III + 2 S-adenosyl-L-methionine = protoporphyrinogen IX + 2 5'-deoxyadenosine + 2 L-methionine + 2 CO2</text>
        <dbReference type="Rhea" id="RHEA:15425"/>
        <dbReference type="ChEBI" id="CHEBI:16526"/>
        <dbReference type="ChEBI" id="CHEBI:17319"/>
        <dbReference type="ChEBI" id="CHEBI:57307"/>
        <dbReference type="ChEBI" id="CHEBI:57309"/>
        <dbReference type="ChEBI" id="CHEBI:57844"/>
        <dbReference type="ChEBI" id="CHEBI:59789"/>
        <dbReference type="EC" id="1.3.98.3"/>
    </reaction>
</comment>
<name>A0A239WTQ3_9FLAO</name>
<feature type="binding site" evidence="17">
    <location>
        <position position="102"/>
    </location>
    <ligand>
        <name>[4Fe-4S] cluster</name>
        <dbReference type="ChEBI" id="CHEBI:49883"/>
        <note>4Fe-4S-S-AdoMet</note>
    </ligand>
</feature>
<evidence type="ECO:0000256" key="5">
    <source>
        <dbReference type="ARBA" id="ARBA00022485"/>
    </source>
</evidence>
<keyword evidence="9 15" id="KW-0560">Oxidoreductase</keyword>
<feature type="binding site" evidence="16">
    <location>
        <position position="232"/>
    </location>
    <ligand>
        <name>S-adenosyl-L-methionine</name>
        <dbReference type="ChEBI" id="CHEBI:59789"/>
        <label>2</label>
    </ligand>
</feature>
<dbReference type="GO" id="GO:0051539">
    <property type="term" value="F:4 iron, 4 sulfur cluster binding"/>
    <property type="evidence" value="ECO:0007669"/>
    <property type="project" value="UniProtKB-KW"/>
</dbReference>
<evidence type="ECO:0000256" key="2">
    <source>
        <dbReference type="ARBA" id="ARBA00004785"/>
    </source>
</evidence>
<dbReference type="GO" id="GO:0046872">
    <property type="term" value="F:metal ion binding"/>
    <property type="evidence" value="ECO:0007669"/>
    <property type="project" value="UniProtKB-KW"/>
</dbReference>
<dbReference type="InterPro" id="IPR034505">
    <property type="entry name" value="Coproporphyrinogen-III_oxidase"/>
</dbReference>
<dbReference type="GO" id="GO:0051989">
    <property type="term" value="F:coproporphyrinogen dehydrogenase activity"/>
    <property type="evidence" value="ECO:0007669"/>
    <property type="project" value="UniProtKB-EC"/>
</dbReference>
<dbReference type="PANTHER" id="PTHR13932">
    <property type="entry name" value="COPROPORPHYRINIGEN III OXIDASE"/>
    <property type="match status" value="1"/>
</dbReference>
<evidence type="ECO:0000256" key="14">
    <source>
        <dbReference type="ARBA" id="ARBA00048321"/>
    </source>
</evidence>
<dbReference type="InterPro" id="IPR058240">
    <property type="entry name" value="rSAM_sf"/>
</dbReference>
<protein>
    <recommendedName>
        <fullName evidence="15">Coproporphyrinogen-III oxidase</fullName>
        <ecNumber evidence="15">1.3.98.3</ecNumber>
    </recommendedName>
</protein>
<dbReference type="InterPro" id="IPR023404">
    <property type="entry name" value="rSAM_horseshoe"/>
</dbReference>
<organism evidence="19 20">
    <name type="scientific">Chryseobacterium taklimakanense</name>
    <dbReference type="NCBI Taxonomy" id="536441"/>
    <lineage>
        <taxon>Bacteria</taxon>
        <taxon>Pseudomonadati</taxon>
        <taxon>Bacteroidota</taxon>
        <taxon>Flavobacteriia</taxon>
        <taxon>Flavobacteriales</taxon>
        <taxon>Weeksellaceae</taxon>
        <taxon>Chryseobacterium group</taxon>
        <taxon>Chryseobacterium</taxon>
    </lineage>
</organism>
<dbReference type="EMBL" id="LT906465">
    <property type="protein sequence ID" value="SNV37629.1"/>
    <property type="molecule type" value="Genomic_DNA"/>
</dbReference>
<dbReference type="SFLD" id="SFLDG01065">
    <property type="entry name" value="anaerobic_coproporphyrinogen-I"/>
    <property type="match status" value="1"/>
</dbReference>
<dbReference type="PIRSF" id="PIRSF000167">
    <property type="entry name" value="HemN"/>
    <property type="match status" value="1"/>
</dbReference>
<feature type="domain" description="Radical SAM core" evidence="18">
    <location>
        <begin position="87"/>
        <end position="332"/>
    </location>
</feature>
<dbReference type="PROSITE" id="PS51918">
    <property type="entry name" value="RADICAL_SAM"/>
    <property type="match status" value="1"/>
</dbReference>
<dbReference type="SUPFAM" id="SSF102114">
    <property type="entry name" value="Radical SAM enzymes"/>
    <property type="match status" value="1"/>
</dbReference>
<evidence type="ECO:0000256" key="1">
    <source>
        <dbReference type="ARBA" id="ARBA00004496"/>
    </source>
</evidence>
<evidence type="ECO:0000313" key="20">
    <source>
        <dbReference type="Proteomes" id="UP000215196"/>
    </source>
</evidence>
<feature type="binding site" evidence="16">
    <location>
        <begin position="161"/>
        <end position="162"/>
    </location>
    <ligand>
        <name>S-adenosyl-L-methionine</name>
        <dbReference type="ChEBI" id="CHEBI:59789"/>
        <label>2</label>
    </ligand>
</feature>
<comment type="function">
    <text evidence="13">Involved in the heme biosynthesis. Catalyzes the anaerobic oxidative decarboxylation of propionate groups of rings A and B of coproporphyrinogen III to yield the vinyl groups in protoporphyrinogen IX.</text>
</comment>
<comment type="subunit">
    <text evidence="4">Monomer.</text>
</comment>
<dbReference type="Proteomes" id="UP000215196">
    <property type="component" value="Chromosome 1"/>
</dbReference>
<dbReference type="KEGG" id="ctak:4412677_00689"/>
<keyword evidence="7 15" id="KW-0949">S-adenosyl-L-methionine</keyword>
<dbReference type="SMART" id="SM00729">
    <property type="entry name" value="Elp3"/>
    <property type="match status" value="1"/>
</dbReference>
<evidence type="ECO:0000256" key="9">
    <source>
        <dbReference type="ARBA" id="ARBA00023002"/>
    </source>
</evidence>
<comment type="cofactor">
    <cofactor evidence="15 17">
        <name>[4Fe-4S] cluster</name>
        <dbReference type="ChEBI" id="CHEBI:49883"/>
    </cofactor>
    <text evidence="15 17">Binds 1 [4Fe-4S] cluster. The cluster is coordinated with 3 cysteines and an exchangeable S-adenosyl-L-methionine.</text>
</comment>
<evidence type="ECO:0000256" key="4">
    <source>
        <dbReference type="ARBA" id="ARBA00011245"/>
    </source>
</evidence>
<dbReference type="Gene3D" id="1.10.10.920">
    <property type="match status" value="1"/>
</dbReference>
<evidence type="ECO:0000256" key="7">
    <source>
        <dbReference type="ARBA" id="ARBA00022691"/>
    </source>
</evidence>
<feature type="binding site" evidence="16">
    <location>
        <position position="160"/>
    </location>
    <ligand>
        <name>S-adenosyl-L-methionine</name>
        <dbReference type="ChEBI" id="CHEBI:59789"/>
        <label>1</label>
    </ligand>
</feature>
<dbReference type="PANTHER" id="PTHR13932:SF6">
    <property type="entry name" value="OXYGEN-INDEPENDENT COPROPORPHYRINOGEN III OXIDASE"/>
    <property type="match status" value="1"/>
</dbReference>
<dbReference type="InterPro" id="IPR007197">
    <property type="entry name" value="rSAM"/>
</dbReference>
<dbReference type="AlphaFoldDB" id="A0A239WTQ3"/>
<dbReference type="NCBIfam" id="TIGR00538">
    <property type="entry name" value="hemN"/>
    <property type="match status" value="1"/>
</dbReference>
<gene>
    <name evidence="19" type="primary">hemN_1</name>
    <name evidence="19" type="ORF">SAMEA4412677_00689</name>
</gene>
<feature type="binding site" evidence="16">
    <location>
        <position position="193"/>
    </location>
    <ligand>
        <name>S-adenosyl-L-methionine</name>
        <dbReference type="ChEBI" id="CHEBI:59789"/>
        <label>1</label>
    </ligand>
</feature>
<evidence type="ECO:0000256" key="8">
    <source>
        <dbReference type="ARBA" id="ARBA00022723"/>
    </source>
</evidence>
<keyword evidence="6 15" id="KW-0963">Cytoplasm</keyword>
<dbReference type="EC" id="1.3.98.3" evidence="15"/>
<keyword evidence="12 15" id="KW-0627">Porphyrin biosynthesis</keyword>
<evidence type="ECO:0000256" key="3">
    <source>
        <dbReference type="ARBA" id="ARBA00005493"/>
    </source>
</evidence>
<dbReference type="CDD" id="cd01335">
    <property type="entry name" value="Radical_SAM"/>
    <property type="match status" value="1"/>
</dbReference>
<evidence type="ECO:0000259" key="18">
    <source>
        <dbReference type="PROSITE" id="PS51918"/>
    </source>
</evidence>
<sequence length="501" mass="58114">MVWRLPLELEHASDPATAHNPPFLQVRKQSGTPKTYSYFCGMNNSLIDKYNIPGPRYTSYPTVPYWDNAGFTLEKWENSVIRAFNESNDAEGISIYIHLPFCEALCTFCACHKRITKQHSVETPYLESVLKEWDLYVELFKKGNETESTKPKIKELHLGGGTPTFFSPENLRILLEGIFAKSDIAENPEFSFEGHPNNTTKEHLQTLYDLGFRRCSFGVQDYDLKVQKAINRIQPFENVENVTRWAREIGYTSISHDLVFGLPHQDWQKMESTIRKTMELKPDRLAFYSYAHVPWIKGVGQRGFDENDLPSGEEKRKLYENGKQLLEELGYREVGMDHFAMEHDDLYQSMLNGKIHRNFMGYSSSKTLLMVGLGMSAISDSWYAFAQNEKTVEDYQKRVAEGIIPVFRGHMLDAEDLIIRKHILNLMCRLETSWDTQNFIPEIENSIEKLKEMEEDGLVEISENQIRITEKGRAFTRNVAMTFDLRMLRNKPETRIFSMTV</sequence>
<feature type="binding site" evidence="16">
    <location>
        <position position="378"/>
    </location>
    <ligand>
        <name>S-adenosyl-L-methionine</name>
        <dbReference type="ChEBI" id="CHEBI:59789"/>
        <label>1</label>
    </ligand>
</feature>
<feature type="binding site" evidence="16">
    <location>
        <begin position="108"/>
        <end position="110"/>
    </location>
    <ligand>
        <name>S-adenosyl-L-methionine</name>
        <dbReference type="ChEBI" id="CHEBI:59789"/>
        <label>2</label>
    </ligand>
</feature>
<evidence type="ECO:0000313" key="19">
    <source>
        <dbReference type="EMBL" id="SNV37629.1"/>
    </source>
</evidence>
<comment type="pathway">
    <text evidence="2 15">Porphyrin-containing compound metabolism; protoporphyrin-IX biosynthesis; protoporphyrinogen-IX from coproporphyrinogen-III (AdoMet route): step 1/1.</text>
</comment>
<evidence type="ECO:0000256" key="16">
    <source>
        <dbReference type="PIRSR" id="PIRSR000167-1"/>
    </source>
</evidence>
<accession>A0A239WTQ3</accession>